<comment type="similarity">
    <text evidence="2 7">Belongs to the CTL (choline transporter-like) family.</text>
</comment>
<feature type="transmembrane region" description="Helical" evidence="7">
    <location>
        <begin position="558"/>
        <end position="581"/>
    </location>
</feature>
<comment type="function">
    <text evidence="7">Choline transporter.</text>
</comment>
<keyword evidence="9" id="KW-1185">Reference proteome</keyword>
<dbReference type="GO" id="GO:0022857">
    <property type="term" value="F:transmembrane transporter activity"/>
    <property type="evidence" value="ECO:0007669"/>
    <property type="project" value="UniProtKB-UniRule"/>
</dbReference>
<dbReference type="OMA" id="IEQRSCT"/>
<evidence type="ECO:0000256" key="5">
    <source>
        <dbReference type="ARBA" id="ARBA00023136"/>
    </source>
</evidence>
<keyword evidence="3 7" id="KW-0812">Transmembrane</keyword>
<feature type="transmembrane region" description="Helical" evidence="7">
    <location>
        <begin position="458"/>
        <end position="480"/>
    </location>
</feature>
<comment type="subcellular location">
    <subcellularLocation>
        <location evidence="7">Cell membrane</location>
        <topology evidence="7">Multi-pass membrane protein</topology>
    </subcellularLocation>
    <subcellularLocation>
        <location evidence="1">Membrane</location>
        <topology evidence="1">Multi-pass membrane protein</topology>
    </subcellularLocation>
</comment>
<dbReference type="PANTHER" id="PTHR12385">
    <property type="entry name" value="CHOLINE TRANSPORTER-LIKE (SLC FAMILY 44)"/>
    <property type="match status" value="1"/>
</dbReference>
<proteinExistence type="inferred from homology"/>
<evidence type="ECO:0000256" key="7">
    <source>
        <dbReference type="RuleBase" id="RU368066"/>
    </source>
</evidence>
<evidence type="ECO:0000256" key="6">
    <source>
        <dbReference type="ARBA" id="ARBA00023180"/>
    </source>
</evidence>
<evidence type="ECO:0000313" key="8">
    <source>
        <dbReference type="EMBL" id="CAD8076455.1"/>
    </source>
</evidence>
<reference evidence="8" key="1">
    <citation type="submission" date="2021-01" db="EMBL/GenBank/DDBJ databases">
        <authorList>
            <consortium name="Genoscope - CEA"/>
            <person name="William W."/>
        </authorList>
    </citation>
    <scope>NUCLEOTIDE SEQUENCE</scope>
</reference>
<feature type="transmembrane region" description="Helical" evidence="7">
    <location>
        <begin position="351"/>
        <end position="373"/>
    </location>
</feature>
<evidence type="ECO:0000256" key="1">
    <source>
        <dbReference type="ARBA" id="ARBA00004141"/>
    </source>
</evidence>
<evidence type="ECO:0000256" key="4">
    <source>
        <dbReference type="ARBA" id="ARBA00022989"/>
    </source>
</evidence>
<dbReference type="AlphaFoldDB" id="A0A8S1MG12"/>
<dbReference type="EMBL" id="CAJJDM010000057">
    <property type="protein sequence ID" value="CAD8076455.1"/>
    <property type="molecule type" value="Genomic_DNA"/>
</dbReference>
<evidence type="ECO:0000256" key="3">
    <source>
        <dbReference type="ARBA" id="ARBA00022692"/>
    </source>
</evidence>
<feature type="transmembrane region" description="Helical" evidence="7">
    <location>
        <begin position="56"/>
        <end position="76"/>
    </location>
</feature>
<comment type="caution">
    <text evidence="8">The sequence shown here is derived from an EMBL/GenBank/DDBJ whole genome shotgun (WGS) entry which is preliminary data.</text>
</comment>
<keyword evidence="5 7" id="KW-0472">Membrane</keyword>
<organism evidence="8 9">
    <name type="scientific">Paramecium primaurelia</name>
    <dbReference type="NCBI Taxonomy" id="5886"/>
    <lineage>
        <taxon>Eukaryota</taxon>
        <taxon>Sar</taxon>
        <taxon>Alveolata</taxon>
        <taxon>Ciliophora</taxon>
        <taxon>Intramacronucleata</taxon>
        <taxon>Oligohymenophorea</taxon>
        <taxon>Peniculida</taxon>
        <taxon>Parameciidae</taxon>
        <taxon>Paramecium</taxon>
    </lineage>
</organism>
<keyword evidence="4 7" id="KW-1133">Transmembrane helix</keyword>
<sequence length="665" mass="74733">MRKNNKVLPANSVQVVAQVTTSPEVSQKALTTIPDQQGNQKQIDPRLIAGPLADRGCTDILCLLLFIAGIAILIFISQEAYSKGEPERLLAMYDPNGVACGFDTNVDYPYLYFAIPYGDYFNRTVCVKECPLYADENTKPTTLDCNPNILVKSCEQKCDAASALKTFATSNSTDIFKDFLCIFNSSILFDRVCYPDALLAIFDNYQEYGSQFAMDVLTGYIEDLTQTKEAIYCSFAVAFLMGIIYLFFTRLLAGVLVWTSIFLFLVGLGFGTYWCHQQDLYYQGIMNDTTGKYTVEQTNKASDNQLTFQYLTYVMYGICAFAVIGLICIFNKIRLAIAVIKTAAMCVKDHFLLIFVPQVTAIVLAGLWFWWIYTAAYVYAVGEIKGTGNSPFAEVTHTELQIQYIWYFIFGGLWINAFIQAVNNFVIASTCCFWYFAQQGAGGDERAISQSLYRAFRYHAGSLAFGSLILAIVQLIRIMLEYVRYQTEKVAGSENKAIKCLLRCLSCLMACFERFIRFLNNNAYIMIALTGKNFCSAAKAAFETIWANSMRFALVNGIGGAFIFVGKFCISIVTLMIFYYVITTMDYFKEKIFSPVFPCIVVFIIAYALAVLFMSIYGMACDTVLLCFIFDEDLNKQNGGLSASRCPETLKEFLEQPEMANLKQA</sequence>
<dbReference type="PANTHER" id="PTHR12385:SF14">
    <property type="entry name" value="CHOLINE TRANSPORTER-LIKE 2"/>
    <property type="match status" value="1"/>
</dbReference>
<dbReference type="InterPro" id="IPR007603">
    <property type="entry name" value="Choline_transptr-like"/>
</dbReference>
<keyword evidence="6" id="KW-0325">Glycoprotein</keyword>
<accession>A0A8S1MG12</accession>
<protein>
    <recommendedName>
        <fullName evidence="7">Choline transporter-like protein</fullName>
    </recommendedName>
</protein>
<dbReference type="Proteomes" id="UP000688137">
    <property type="component" value="Unassembled WGS sequence"/>
</dbReference>
<gene>
    <name evidence="8" type="ORF">PPRIM_AZ9-3.1.T0560130</name>
</gene>
<evidence type="ECO:0000256" key="2">
    <source>
        <dbReference type="ARBA" id="ARBA00007168"/>
    </source>
</evidence>
<feature type="transmembrane region" description="Helical" evidence="7">
    <location>
        <begin position="593"/>
        <end position="620"/>
    </location>
</feature>
<evidence type="ECO:0000313" key="9">
    <source>
        <dbReference type="Proteomes" id="UP000688137"/>
    </source>
</evidence>
<dbReference type="Pfam" id="PF04515">
    <property type="entry name" value="Choline_transpo"/>
    <property type="match status" value="1"/>
</dbReference>
<dbReference type="GO" id="GO:0005886">
    <property type="term" value="C:plasma membrane"/>
    <property type="evidence" value="ECO:0007669"/>
    <property type="project" value="UniProtKB-SubCell"/>
</dbReference>
<feature type="transmembrane region" description="Helical" evidence="7">
    <location>
        <begin position="404"/>
        <end position="437"/>
    </location>
</feature>
<feature type="transmembrane region" description="Helical" evidence="7">
    <location>
        <begin position="229"/>
        <end position="248"/>
    </location>
</feature>
<name>A0A8S1MG12_PARPR</name>
<feature type="transmembrane region" description="Helical" evidence="7">
    <location>
        <begin position="310"/>
        <end position="330"/>
    </location>
</feature>
<feature type="transmembrane region" description="Helical" evidence="7">
    <location>
        <begin position="255"/>
        <end position="274"/>
    </location>
</feature>